<dbReference type="PANTHER" id="PTHR45947">
    <property type="entry name" value="SULFOQUINOVOSYL TRANSFERASE SQD2"/>
    <property type="match status" value="1"/>
</dbReference>
<dbReference type="InterPro" id="IPR028098">
    <property type="entry name" value="Glyco_trans_4-like_N"/>
</dbReference>
<sequence length="156" mass="17826">MKILYWTELFWPHIGGIEVLSTQLIPALQERGYEFAVVTSHSHLDLPDQTVYQDIPIYRFHFLTSLNNNNLRQSISARQQVAKLKQSFKPDLVHLHFSGPSAYFHLQTATAHSAPTLITIHSLPKHRSKQHGLLARTLHDASWVNTVSTTTLDELH</sequence>
<dbReference type="PANTHER" id="PTHR45947:SF3">
    <property type="entry name" value="SULFOQUINOVOSYL TRANSFERASE SQD2"/>
    <property type="match status" value="1"/>
</dbReference>
<evidence type="ECO:0000259" key="1">
    <source>
        <dbReference type="Pfam" id="PF13439"/>
    </source>
</evidence>
<reference evidence="2 3" key="1">
    <citation type="submission" date="2016-05" db="EMBL/GenBank/DDBJ databases">
        <title>Single-cell genome of chain-forming Candidatus Thiomargarita nelsonii and comparison to other large sulfur-oxidizing bacteria.</title>
        <authorList>
            <person name="Winkel M."/>
            <person name="Salman V."/>
            <person name="Woyke T."/>
            <person name="Schulz-Vogt H."/>
            <person name="Richter M."/>
            <person name="Flood B."/>
            <person name="Bailey J."/>
            <person name="Amann R."/>
            <person name="Mussmann M."/>
        </authorList>
    </citation>
    <scope>NUCLEOTIDE SEQUENCE [LARGE SCALE GENOMIC DNA]</scope>
    <source>
        <strain evidence="2 3">THI036</strain>
    </source>
</reference>
<dbReference type="GO" id="GO:0016757">
    <property type="term" value="F:glycosyltransferase activity"/>
    <property type="evidence" value="ECO:0007669"/>
    <property type="project" value="TreeGrafter"/>
</dbReference>
<protein>
    <submittedName>
        <fullName evidence="2">Lipopolysaccharide biosynthesis-related protein</fullName>
    </submittedName>
</protein>
<gene>
    <name evidence="2" type="ORF">THIOM_000961</name>
</gene>
<accession>A0A176S528</accession>
<dbReference type="Pfam" id="PF13439">
    <property type="entry name" value="Glyco_transf_4"/>
    <property type="match status" value="1"/>
</dbReference>
<comment type="caution">
    <text evidence="2">The sequence shown here is derived from an EMBL/GenBank/DDBJ whole genome shotgun (WGS) entry which is preliminary data.</text>
</comment>
<name>A0A176S528_9GAMM</name>
<keyword evidence="3" id="KW-1185">Reference proteome</keyword>
<proteinExistence type="predicted"/>
<dbReference type="SUPFAM" id="SSF53756">
    <property type="entry name" value="UDP-Glycosyltransferase/glycogen phosphorylase"/>
    <property type="match status" value="1"/>
</dbReference>
<feature type="domain" description="Glycosyltransferase subfamily 4-like N-terminal" evidence="1">
    <location>
        <begin position="14"/>
        <end position="156"/>
    </location>
</feature>
<dbReference type="Proteomes" id="UP000076962">
    <property type="component" value="Unassembled WGS sequence"/>
</dbReference>
<evidence type="ECO:0000313" key="2">
    <source>
        <dbReference type="EMBL" id="OAD23212.1"/>
    </source>
</evidence>
<evidence type="ECO:0000313" key="3">
    <source>
        <dbReference type="Proteomes" id="UP000076962"/>
    </source>
</evidence>
<dbReference type="InterPro" id="IPR050194">
    <property type="entry name" value="Glycosyltransferase_grp1"/>
</dbReference>
<organism evidence="2 3">
    <name type="scientific">Candidatus Thiomargarita nelsonii</name>
    <dbReference type="NCBI Taxonomy" id="1003181"/>
    <lineage>
        <taxon>Bacteria</taxon>
        <taxon>Pseudomonadati</taxon>
        <taxon>Pseudomonadota</taxon>
        <taxon>Gammaproteobacteria</taxon>
        <taxon>Thiotrichales</taxon>
        <taxon>Thiotrichaceae</taxon>
        <taxon>Thiomargarita</taxon>
    </lineage>
</organism>
<dbReference type="AlphaFoldDB" id="A0A176S528"/>
<dbReference type="EMBL" id="LUTY01000490">
    <property type="protein sequence ID" value="OAD23212.1"/>
    <property type="molecule type" value="Genomic_DNA"/>
</dbReference>
<dbReference type="Gene3D" id="3.40.50.2000">
    <property type="entry name" value="Glycogen Phosphorylase B"/>
    <property type="match status" value="1"/>
</dbReference>